<evidence type="ECO:0000259" key="2">
    <source>
        <dbReference type="Pfam" id="PF14420"/>
    </source>
</evidence>
<protein>
    <recommendedName>
        <fullName evidence="2">Clr5 domain-containing protein</fullName>
    </recommendedName>
</protein>
<keyword evidence="4" id="KW-1185">Reference proteome</keyword>
<dbReference type="InterPro" id="IPR025676">
    <property type="entry name" value="Clr5_dom"/>
</dbReference>
<dbReference type="PANTHER" id="PTHR38788:SF3">
    <property type="entry name" value="CLR5 DOMAIN-CONTAINING PROTEIN"/>
    <property type="match status" value="1"/>
</dbReference>
<feature type="region of interest" description="Disordered" evidence="1">
    <location>
        <begin position="184"/>
        <end position="212"/>
    </location>
</feature>
<dbReference type="Proteomes" id="UP000184330">
    <property type="component" value="Unassembled WGS sequence"/>
</dbReference>
<dbReference type="Pfam" id="PF14420">
    <property type="entry name" value="Clr5"/>
    <property type="match status" value="1"/>
</dbReference>
<dbReference type="OrthoDB" id="539213at2759"/>
<gene>
    <name evidence="3" type="ORF">PAC_03507</name>
</gene>
<proteinExistence type="predicted"/>
<evidence type="ECO:0000313" key="3">
    <source>
        <dbReference type="EMBL" id="CZR53627.1"/>
    </source>
</evidence>
<sequence>MNNLSGPAVDQLDSPYSERWELLKDVMVQLYMQEKKQVKEIVKIMEADYKFYASVNQYKRQFGLWNVKRALPTKKKKKIRQDLETRAQQGKSSVVLHNGQVENKKMRRYMKEQTRKDMSLWTGISVEAVDLEELSGHALQCGNRVFMNWSMPSAILRFLKSRATDHISPYAAVATPMSGVLVATPSSNAGPSPRNPPSPANALSPNNDRSTMTATVQESLKISRAHLFIQKHHKDLLRGMNLQEHTTTDWMHQLWQYSFITAKNWGRGPRIWNSSNLNFQRFSYERIESLPGTPTPNVSSPEQHSHYRSPPENLHNRPCLQKPSDLCHWSIHVQEIRYDRIESPEPAENIVNPEDENTWRPWSTPQGIHEFVESLQENLHSNAFSTIEVAELPISAGQIIRAAKRSSEQLLEEAFGFSIMARNRMLVWDTIKQIYDRLEYEFCPKNLYPLHLASSYLDGSKTCCGVFEDIVEGMSTGEASIRKLYTNHLNHSVLDNLMIAILKAHTSCTPVMVDEAFKTEHRFAGEEVDICGRWDADSDCIRHLQASGSPTIPLSWKHMFCHTSVQAITHCIGTLFGPHWGPDIHTASGLFLKRCSNEDCGLKLQLKPLHTLVITAVYLAQLGRDEENLFGMVACLLSLLGKGADPLLKADISLMALLGDDNNQECTHSELDPLELAQSVPQDLISKWPHERMIGWRILCAVLRLSQIEWDPTAGPDLATSTSKGKSRSVYGSFVESEGVVNAGLPVTDADVDVDMEHEMSEEVDSLDGGEYEVEGVPGYCPDHTGVGCQKNFFGKNMTLATLWAAMQTELLTYRRLDEGDPWLSTNFDMESVLESLENGDELSIGLVSKRMMNPFCRCGIIRSSDDPACLRVEEACTHYFSNLEDWSRSNFLLAPYDRIALWEGC</sequence>
<organism evidence="3 4">
    <name type="scientific">Phialocephala subalpina</name>
    <dbReference type="NCBI Taxonomy" id="576137"/>
    <lineage>
        <taxon>Eukaryota</taxon>
        <taxon>Fungi</taxon>
        <taxon>Dikarya</taxon>
        <taxon>Ascomycota</taxon>
        <taxon>Pezizomycotina</taxon>
        <taxon>Leotiomycetes</taxon>
        <taxon>Helotiales</taxon>
        <taxon>Mollisiaceae</taxon>
        <taxon>Phialocephala</taxon>
        <taxon>Phialocephala fortinii species complex</taxon>
    </lineage>
</organism>
<name>A0A1L7WLH8_9HELO</name>
<evidence type="ECO:0000256" key="1">
    <source>
        <dbReference type="SAM" id="MobiDB-lite"/>
    </source>
</evidence>
<feature type="domain" description="Clr5" evidence="2">
    <location>
        <begin position="17"/>
        <end position="68"/>
    </location>
</feature>
<reference evidence="3 4" key="1">
    <citation type="submission" date="2016-03" db="EMBL/GenBank/DDBJ databases">
        <authorList>
            <person name="Ploux O."/>
        </authorList>
    </citation>
    <scope>NUCLEOTIDE SEQUENCE [LARGE SCALE GENOMIC DNA]</scope>
    <source>
        <strain evidence="3 4">UAMH 11012</strain>
    </source>
</reference>
<dbReference type="PANTHER" id="PTHR38788">
    <property type="entry name" value="CLR5 DOMAIN-CONTAINING PROTEIN"/>
    <property type="match status" value="1"/>
</dbReference>
<dbReference type="AlphaFoldDB" id="A0A1L7WLH8"/>
<evidence type="ECO:0000313" key="4">
    <source>
        <dbReference type="Proteomes" id="UP000184330"/>
    </source>
</evidence>
<accession>A0A1L7WLH8</accession>
<dbReference type="EMBL" id="FJOG01000004">
    <property type="protein sequence ID" value="CZR53627.1"/>
    <property type="molecule type" value="Genomic_DNA"/>
</dbReference>
<feature type="region of interest" description="Disordered" evidence="1">
    <location>
        <begin position="288"/>
        <end position="317"/>
    </location>
</feature>